<evidence type="ECO:0000256" key="1">
    <source>
        <dbReference type="ARBA" id="ARBA00006068"/>
    </source>
</evidence>
<dbReference type="InterPro" id="IPR004474">
    <property type="entry name" value="LytR_CpsA_psr"/>
</dbReference>
<evidence type="ECO:0000259" key="4">
    <source>
        <dbReference type="Pfam" id="PF03816"/>
    </source>
</evidence>
<feature type="transmembrane region" description="Helical" evidence="3">
    <location>
        <begin position="33"/>
        <end position="57"/>
    </location>
</feature>
<accession>A0A2Z3RZM4</accession>
<feature type="compositionally biased region" description="Polar residues" evidence="2">
    <location>
        <begin position="424"/>
        <end position="443"/>
    </location>
</feature>
<feature type="compositionally biased region" description="Low complexity" evidence="2">
    <location>
        <begin position="389"/>
        <end position="416"/>
    </location>
</feature>
<dbReference type="PANTHER" id="PTHR33392">
    <property type="entry name" value="POLYISOPRENYL-TEICHOIC ACID--PEPTIDOGLYCAN TEICHOIC ACID TRANSFERASE TAGU"/>
    <property type="match status" value="1"/>
</dbReference>
<dbReference type="Proteomes" id="UP000246894">
    <property type="component" value="Chromosome"/>
</dbReference>
<dbReference type="InterPro" id="IPR050922">
    <property type="entry name" value="LytR/CpsA/Psr_CW_biosynth"/>
</dbReference>
<dbReference type="PANTHER" id="PTHR33392:SF6">
    <property type="entry name" value="POLYISOPRENYL-TEICHOIC ACID--PEPTIDOGLYCAN TEICHOIC ACID TRANSFERASE TAGU"/>
    <property type="match status" value="1"/>
</dbReference>
<dbReference type="RefSeq" id="WP_110232641.1">
    <property type="nucleotide sequence ID" value="NZ_CP023994.1"/>
</dbReference>
<dbReference type="EMBL" id="CP023994">
    <property type="protein sequence ID" value="AWR20713.1"/>
    <property type="molecule type" value="Genomic_DNA"/>
</dbReference>
<dbReference type="OrthoDB" id="9782542at2"/>
<organism evidence="5 6">
    <name type="scientific">Aurantimicrobium photophilum</name>
    <dbReference type="NCBI Taxonomy" id="1987356"/>
    <lineage>
        <taxon>Bacteria</taxon>
        <taxon>Bacillati</taxon>
        <taxon>Actinomycetota</taxon>
        <taxon>Actinomycetes</taxon>
        <taxon>Micrococcales</taxon>
        <taxon>Microbacteriaceae</taxon>
        <taxon>Aurantimicrobium</taxon>
    </lineage>
</organism>
<evidence type="ECO:0000256" key="2">
    <source>
        <dbReference type="SAM" id="MobiDB-lite"/>
    </source>
</evidence>
<evidence type="ECO:0000313" key="6">
    <source>
        <dbReference type="Proteomes" id="UP000246894"/>
    </source>
</evidence>
<dbReference type="AlphaFoldDB" id="A0A2Z3RZM4"/>
<keyword evidence="3" id="KW-0472">Membrane</keyword>
<evidence type="ECO:0000313" key="5">
    <source>
        <dbReference type="EMBL" id="AWR20713.1"/>
    </source>
</evidence>
<evidence type="ECO:0000256" key="3">
    <source>
        <dbReference type="SAM" id="Phobius"/>
    </source>
</evidence>
<feature type="domain" description="Cell envelope-related transcriptional attenuator" evidence="4">
    <location>
        <begin position="112"/>
        <end position="268"/>
    </location>
</feature>
<sequence length="443" mass="45252">MSEEKASRQRRIRSARAVIRHGRVAPVKGSRTVLGFIAAGLSVVLVATLSIAGIAFWDITRSANAGVALANDQKIPDIGAIEGGVNFLLVGSDSREGTDANVFDADPGSTLNDVNILLHISADHTNATVVSIPRDLVVRYPECPDADGDGYGGGGWTGPINGSLNEGGLPCVVLTVEELTGLSIPFAAMIQFNGVIEMANAVGGVEVCVAEPIEDEYTQTFLDAGMHTLSGLQALQFLRTRHGVGDGSDLGRISNQQVFLSSLVRKLKSAQTLTNPVALFGLAKAAISNMTLSNSLNSLDTMVSIAMALKDIPLENIVFVQYPGSTGGAGVYAGKVQPNQAEADALFAAILADQPIGLSGTTGNGSVADPEAEAKAAAAAEAAAKAAAKAAKASPTPSASSSSSATAAPATTPAPEVAVLPETVNGQTAGQYTCSAGRTLNEQ</sequence>
<gene>
    <name evidence="5" type="ORF">AURMO_00089</name>
</gene>
<reference evidence="5 6" key="1">
    <citation type="submission" date="2017-10" db="EMBL/GenBank/DDBJ databases">
        <title>Genome of an Actinobacterium that displays light-enhanced growth.</title>
        <authorList>
            <person name="Maresca J.A."/>
            <person name="Hempel P."/>
            <person name="Shevchenko O."/>
            <person name="Miller K.J."/>
            <person name="Hahn M.W."/>
        </authorList>
    </citation>
    <scope>NUCLEOTIDE SEQUENCE [LARGE SCALE GENOMIC DNA]</scope>
    <source>
        <strain evidence="5 6">MWH-Mo1</strain>
    </source>
</reference>
<keyword evidence="6" id="KW-1185">Reference proteome</keyword>
<dbReference type="Gene3D" id="3.40.630.190">
    <property type="entry name" value="LCP protein"/>
    <property type="match status" value="1"/>
</dbReference>
<dbReference type="NCBIfam" id="TIGR00350">
    <property type="entry name" value="lytR_cpsA_psr"/>
    <property type="match status" value="1"/>
</dbReference>
<dbReference type="Pfam" id="PF03816">
    <property type="entry name" value="LytR_cpsA_psr"/>
    <property type="match status" value="1"/>
</dbReference>
<keyword evidence="3" id="KW-0812">Transmembrane</keyword>
<protein>
    <submittedName>
        <fullName evidence="5">Transcriptional regulator YwtF</fullName>
    </submittedName>
</protein>
<feature type="region of interest" description="Disordered" evidence="2">
    <location>
        <begin position="389"/>
        <end position="443"/>
    </location>
</feature>
<comment type="similarity">
    <text evidence="1">Belongs to the LytR/CpsA/Psr (LCP) family.</text>
</comment>
<name>A0A2Z3RZM4_9MICO</name>
<proteinExistence type="inferred from homology"/>
<keyword evidence="3" id="KW-1133">Transmembrane helix</keyword>
<dbReference type="KEGG" id="aum:AURMO_00089"/>